<gene>
    <name evidence="10" type="ORF">CRE_09247</name>
</gene>
<dbReference type="Proteomes" id="UP000008281">
    <property type="component" value="Unassembled WGS sequence"/>
</dbReference>
<dbReference type="EMBL" id="DS268409">
    <property type="protein sequence ID" value="EFO94928.1"/>
    <property type="molecule type" value="Genomic_DNA"/>
</dbReference>
<keyword evidence="11" id="KW-1185">Reference proteome</keyword>
<dbReference type="Gene3D" id="1.10.630.10">
    <property type="entry name" value="Cytochrome P450"/>
    <property type="match status" value="1"/>
</dbReference>
<dbReference type="GeneID" id="9820437"/>
<protein>
    <recommendedName>
        <fullName evidence="12">CYtochrome P450 family</fullName>
    </recommendedName>
</protein>
<dbReference type="CTD" id="9820437"/>
<dbReference type="PRINTS" id="PR00463">
    <property type="entry name" value="EP450I"/>
</dbReference>
<dbReference type="FunFam" id="1.10.630.10:FF:000036">
    <property type="entry name" value="CYtochrome P450 family"/>
    <property type="match status" value="1"/>
</dbReference>
<dbReference type="InterPro" id="IPR036396">
    <property type="entry name" value="Cyt_P450_sf"/>
</dbReference>
<keyword evidence="3 7" id="KW-0479">Metal-binding</keyword>
<dbReference type="PANTHER" id="PTHR24300">
    <property type="entry name" value="CYTOCHROME P450 508A4-RELATED"/>
    <property type="match status" value="1"/>
</dbReference>
<dbReference type="InterPro" id="IPR050182">
    <property type="entry name" value="Cytochrome_P450_fam2"/>
</dbReference>
<organism evidence="11">
    <name type="scientific">Caenorhabditis remanei</name>
    <name type="common">Caenorhabditis vulgaris</name>
    <dbReference type="NCBI Taxonomy" id="31234"/>
    <lineage>
        <taxon>Eukaryota</taxon>
        <taxon>Metazoa</taxon>
        <taxon>Ecdysozoa</taxon>
        <taxon>Nematoda</taxon>
        <taxon>Chromadorea</taxon>
        <taxon>Rhabditida</taxon>
        <taxon>Rhabditina</taxon>
        <taxon>Rhabditomorpha</taxon>
        <taxon>Rhabditoidea</taxon>
        <taxon>Rhabditidae</taxon>
        <taxon>Peloderinae</taxon>
        <taxon>Caenorhabditis</taxon>
    </lineage>
</organism>
<dbReference type="AlphaFoldDB" id="E3LHQ4"/>
<keyword evidence="7 8" id="KW-0349">Heme</keyword>
<dbReference type="HOGENOM" id="CLU_001570_22_3_1"/>
<dbReference type="Pfam" id="PF00067">
    <property type="entry name" value="p450"/>
    <property type="match status" value="1"/>
</dbReference>
<dbReference type="OrthoDB" id="2789670at2759"/>
<evidence type="ECO:0008006" key="12">
    <source>
        <dbReference type="Google" id="ProtNLM"/>
    </source>
</evidence>
<feature type="signal peptide" evidence="9">
    <location>
        <begin position="1"/>
        <end position="17"/>
    </location>
</feature>
<dbReference type="RefSeq" id="XP_003116032.2">
    <property type="nucleotide sequence ID" value="XM_003115984.2"/>
</dbReference>
<dbReference type="SUPFAM" id="SSF48264">
    <property type="entry name" value="Cytochrome P450"/>
    <property type="match status" value="1"/>
</dbReference>
<dbReference type="PROSITE" id="PS00086">
    <property type="entry name" value="CYTOCHROME_P450"/>
    <property type="match status" value="1"/>
</dbReference>
<evidence type="ECO:0000256" key="4">
    <source>
        <dbReference type="ARBA" id="ARBA00023002"/>
    </source>
</evidence>
<evidence type="ECO:0000256" key="7">
    <source>
        <dbReference type="PIRSR" id="PIRSR602401-1"/>
    </source>
</evidence>
<evidence type="ECO:0000256" key="2">
    <source>
        <dbReference type="ARBA" id="ARBA00010617"/>
    </source>
</evidence>
<feature type="binding site" description="axial binding residue" evidence="7">
    <location>
        <position position="441"/>
    </location>
    <ligand>
        <name>heme</name>
        <dbReference type="ChEBI" id="CHEBI:30413"/>
    </ligand>
    <ligandPart>
        <name>Fe</name>
        <dbReference type="ChEBI" id="CHEBI:18248"/>
    </ligandPart>
</feature>
<dbReference type="GO" id="GO:0006805">
    <property type="term" value="P:xenobiotic metabolic process"/>
    <property type="evidence" value="ECO:0007669"/>
    <property type="project" value="TreeGrafter"/>
</dbReference>
<dbReference type="eggNOG" id="KOG0156">
    <property type="taxonomic scope" value="Eukaryota"/>
</dbReference>
<dbReference type="PRINTS" id="PR00385">
    <property type="entry name" value="P450"/>
</dbReference>
<keyword evidence="9" id="KW-0732">Signal</keyword>
<dbReference type="InterPro" id="IPR017972">
    <property type="entry name" value="Cyt_P450_CS"/>
</dbReference>
<dbReference type="InParanoid" id="E3LHQ4"/>
<comment type="cofactor">
    <cofactor evidence="1 7">
        <name>heme</name>
        <dbReference type="ChEBI" id="CHEBI:30413"/>
    </cofactor>
</comment>
<dbReference type="CDD" id="cd20617">
    <property type="entry name" value="CYP1_2-like"/>
    <property type="match status" value="1"/>
</dbReference>
<dbReference type="GO" id="GO:0016712">
    <property type="term" value="F:oxidoreductase activity, acting on paired donors, with incorporation or reduction of molecular oxygen, reduced flavin or flavoprotein as one donor, and incorporation of one atom of oxygen"/>
    <property type="evidence" value="ECO:0007669"/>
    <property type="project" value="TreeGrafter"/>
</dbReference>
<feature type="chain" id="PRO_5003174616" description="CYtochrome P450 family" evidence="9">
    <location>
        <begin position="18"/>
        <end position="494"/>
    </location>
</feature>
<dbReference type="GO" id="GO:0005506">
    <property type="term" value="F:iron ion binding"/>
    <property type="evidence" value="ECO:0007669"/>
    <property type="project" value="InterPro"/>
</dbReference>
<accession>E3LHQ4</accession>
<dbReference type="OMA" id="HEPTYMG"/>
<dbReference type="InterPro" id="IPR001128">
    <property type="entry name" value="Cyt_P450"/>
</dbReference>
<dbReference type="PANTHER" id="PTHR24300:SF79">
    <property type="entry name" value="CYTOCHROME P450 FAMILY"/>
    <property type="match status" value="1"/>
</dbReference>
<keyword evidence="6 8" id="KW-0503">Monooxygenase</keyword>
<dbReference type="STRING" id="31234.E3LHQ4"/>
<dbReference type="GO" id="GO:0006082">
    <property type="term" value="P:organic acid metabolic process"/>
    <property type="evidence" value="ECO:0007669"/>
    <property type="project" value="TreeGrafter"/>
</dbReference>
<keyword evidence="4 8" id="KW-0560">Oxidoreductase</keyword>
<dbReference type="InterPro" id="IPR002401">
    <property type="entry name" value="Cyt_P450_E_grp-I"/>
</dbReference>
<evidence type="ECO:0000256" key="5">
    <source>
        <dbReference type="ARBA" id="ARBA00023004"/>
    </source>
</evidence>
<evidence type="ECO:0000313" key="10">
    <source>
        <dbReference type="EMBL" id="EFO94928.1"/>
    </source>
</evidence>
<proteinExistence type="inferred from homology"/>
<dbReference type="GO" id="GO:0020037">
    <property type="term" value="F:heme binding"/>
    <property type="evidence" value="ECO:0007669"/>
    <property type="project" value="InterPro"/>
</dbReference>
<sequence>MLFILLISALLAWLVVRQYQKVSRLPPGPVSLPLIGNLPQIVFYLWSTGSVVSTLDLLRKRYGNIFTLWVGPIPHVSIADYDTAHEVFVKNASKYADKFHAPLFREVKKEQGVLATNGEHWQEMRRFALQTFRNMGVGKDVMEEKIMGELNARCADIDKAAVDGVTVSHAADFFDLTVGSIINSILVGKRFDENNKQEFLTIKNALDRAFELFTPFDLTVPSWVLKTFFPRRYENIMKVNDECKNFAAKEADLRYAELKAGKYLIDENNIHDFTDAFLLKIQQDGENSDFNIESLKTMIIDLWITGQETTTTTLISGFNQLLLHPEVMEKARKEVLKITKNGSRPLSLSDRSSTPYLNATIGEIQRHASILNINFWRINHEPTYMGGHPVDSGAFVTAQLSALHVNDTIFKNAETFDPERFIRDEKLLQKVIPFGLGKRSCLGESLARSELYLIFGNLLLRYNFKPHGKLSTTEVMPYSFAKRPFKLEMEFLKI</sequence>
<reference evidence="10" key="1">
    <citation type="submission" date="2007-07" db="EMBL/GenBank/DDBJ databases">
        <title>PCAP assembly of the Caenorhabditis remanei genome.</title>
        <authorList>
            <consortium name="The Caenorhabditis remanei Sequencing Consortium"/>
            <person name="Wilson R.K."/>
        </authorList>
    </citation>
    <scope>NUCLEOTIDE SEQUENCE [LARGE SCALE GENOMIC DNA]</scope>
    <source>
        <strain evidence="10">PB4641</strain>
    </source>
</reference>
<evidence type="ECO:0000256" key="9">
    <source>
        <dbReference type="SAM" id="SignalP"/>
    </source>
</evidence>
<evidence type="ECO:0000256" key="1">
    <source>
        <dbReference type="ARBA" id="ARBA00001971"/>
    </source>
</evidence>
<evidence type="ECO:0000256" key="6">
    <source>
        <dbReference type="ARBA" id="ARBA00023033"/>
    </source>
</evidence>
<name>E3LHQ4_CAERE</name>
<comment type="similarity">
    <text evidence="2 8">Belongs to the cytochrome P450 family.</text>
</comment>
<evidence type="ECO:0000256" key="3">
    <source>
        <dbReference type="ARBA" id="ARBA00022723"/>
    </source>
</evidence>
<evidence type="ECO:0000313" key="11">
    <source>
        <dbReference type="Proteomes" id="UP000008281"/>
    </source>
</evidence>
<keyword evidence="5 7" id="KW-0408">Iron</keyword>
<evidence type="ECO:0000256" key="8">
    <source>
        <dbReference type="RuleBase" id="RU000461"/>
    </source>
</evidence>
<dbReference type="GO" id="GO:0005737">
    <property type="term" value="C:cytoplasm"/>
    <property type="evidence" value="ECO:0007669"/>
    <property type="project" value="TreeGrafter"/>
</dbReference>
<dbReference type="KEGG" id="crq:GCK72_020119"/>